<dbReference type="GO" id="GO:0016491">
    <property type="term" value="F:oxidoreductase activity"/>
    <property type="evidence" value="ECO:0007669"/>
    <property type="project" value="InterPro"/>
</dbReference>
<dbReference type="PRINTS" id="PR00411">
    <property type="entry name" value="PNDRDTASEI"/>
</dbReference>
<sequence>MVYKKCHILCYAIFIIAVPAEGRKGGGAGIGMRTVFMKYDYVIIGGGIAGTTAAETIREHDHAASILIIASESHPLYSRVLLPNYIKERIVREQVFLRKNTDYDEKNISVFFGEEAGALNVAKKEILLKNGSRISYAKLLLAMGGAPLPWIVHGRELGVVYRMQTLEDADAILRDIKTATSAVVVGGGFIALEFLQAFSFHKVPVALVCRDVGIFGDALDEVGHRLLRRAFDKYHVALACDDEPIALLAADEKKPRRMLTRMNRELPFDMIGVGIGVGRNMDFARGAGIETGASGIITNEYLETNEEGVFAAGDIAEYYDVIFEKHLGSGNWTNAFLQGKIAGLNMVGQKTPYRNISAYSIQCLGLHITQIGMMPQGVEGITAVSRVDEKDSRYERFFLQEERIIGAVIINLFKDRPVIGRLIEGKVRVGAHVSELRMMDFDLNSLLG</sequence>
<dbReference type="PRINTS" id="PR00368">
    <property type="entry name" value="FADPNR"/>
</dbReference>
<keyword evidence="2" id="KW-0285">Flavoprotein</keyword>
<comment type="cofactor">
    <cofactor evidence="1">
        <name>FAD</name>
        <dbReference type="ChEBI" id="CHEBI:57692"/>
    </cofactor>
</comment>
<accession>A0A1G2KZ38</accession>
<reference evidence="5 6" key="1">
    <citation type="journal article" date="2016" name="Nat. Commun.">
        <title>Thousands of microbial genomes shed light on interconnected biogeochemical processes in an aquifer system.</title>
        <authorList>
            <person name="Anantharaman K."/>
            <person name="Brown C.T."/>
            <person name="Hug L.A."/>
            <person name="Sharon I."/>
            <person name="Castelle C.J."/>
            <person name="Probst A.J."/>
            <person name="Thomas B.C."/>
            <person name="Singh A."/>
            <person name="Wilkins M.J."/>
            <person name="Karaoz U."/>
            <person name="Brodie E.L."/>
            <person name="Williams K.H."/>
            <person name="Hubbard S.S."/>
            <person name="Banfield J.F."/>
        </authorList>
    </citation>
    <scope>NUCLEOTIDE SEQUENCE [LARGE SCALE GENOMIC DNA]</scope>
</reference>
<dbReference type="InterPro" id="IPR050260">
    <property type="entry name" value="FAD-bd_OxRdtase"/>
</dbReference>
<gene>
    <name evidence="5" type="ORF">A3C16_03625</name>
</gene>
<evidence type="ECO:0000313" key="6">
    <source>
        <dbReference type="Proteomes" id="UP000177811"/>
    </source>
</evidence>
<dbReference type="InterPro" id="IPR023753">
    <property type="entry name" value="FAD/NAD-binding_dom"/>
</dbReference>
<dbReference type="InterPro" id="IPR036188">
    <property type="entry name" value="FAD/NAD-bd_sf"/>
</dbReference>
<dbReference type="PANTHER" id="PTHR43429:SF3">
    <property type="entry name" value="NITRITE REDUCTASE [NAD(P)H]"/>
    <property type="match status" value="1"/>
</dbReference>
<feature type="domain" description="FAD/NAD(P)-binding" evidence="4">
    <location>
        <begin position="39"/>
        <end position="339"/>
    </location>
</feature>
<proteinExistence type="predicted"/>
<dbReference type="AlphaFoldDB" id="A0A1G2KZ38"/>
<protein>
    <recommendedName>
        <fullName evidence="4">FAD/NAD(P)-binding domain-containing protein</fullName>
    </recommendedName>
</protein>
<evidence type="ECO:0000259" key="4">
    <source>
        <dbReference type="Pfam" id="PF07992"/>
    </source>
</evidence>
<name>A0A1G2KZ38_9BACT</name>
<dbReference type="PANTHER" id="PTHR43429">
    <property type="entry name" value="PYRIDINE NUCLEOTIDE-DISULFIDE OXIDOREDUCTASE DOMAIN-CONTAINING"/>
    <property type="match status" value="1"/>
</dbReference>
<dbReference type="Proteomes" id="UP000177811">
    <property type="component" value="Unassembled WGS sequence"/>
</dbReference>
<comment type="caution">
    <text evidence="5">The sequence shown here is derived from an EMBL/GenBank/DDBJ whole genome shotgun (WGS) entry which is preliminary data.</text>
</comment>
<dbReference type="EMBL" id="MHQL01000010">
    <property type="protein sequence ID" value="OHA03699.1"/>
    <property type="molecule type" value="Genomic_DNA"/>
</dbReference>
<dbReference type="SUPFAM" id="SSF51905">
    <property type="entry name" value="FAD/NAD(P)-binding domain"/>
    <property type="match status" value="2"/>
</dbReference>
<dbReference type="Gene3D" id="3.50.50.60">
    <property type="entry name" value="FAD/NAD(P)-binding domain"/>
    <property type="match status" value="2"/>
</dbReference>
<evidence type="ECO:0000256" key="2">
    <source>
        <dbReference type="ARBA" id="ARBA00022630"/>
    </source>
</evidence>
<dbReference type="Pfam" id="PF07992">
    <property type="entry name" value="Pyr_redox_2"/>
    <property type="match status" value="1"/>
</dbReference>
<evidence type="ECO:0000256" key="3">
    <source>
        <dbReference type="ARBA" id="ARBA00022827"/>
    </source>
</evidence>
<organism evidence="5 6">
    <name type="scientific">Candidatus Sungbacteria bacterium RIFCSPHIGHO2_02_FULL_51_29</name>
    <dbReference type="NCBI Taxonomy" id="1802273"/>
    <lineage>
        <taxon>Bacteria</taxon>
        <taxon>Candidatus Sungiibacteriota</taxon>
    </lineage>
</organism>
<keyword evidence="3" id="KW-0274">FAD</keyword>
<evidence type="ECO:0000313" key="5">
    <source>
        <dbReference type="EMBL" id="OHA03699.1"/>
    </source>
</evidence>
<evidence type="ECO:0000256" key="1">
    <source>
        <dbReference type="ARBA" id="ARBA00001974"/>
    </source>
</evidence>